<dbReference type="EMBL" id="QXDF01000003">
    <property type="protein sequence ID" value="RIA47384.1"/>
    <property type="molecule type" value="Genomic_DNA"/>
</dbReference>
<dbReference type="AlphaFoldDB" id="A0A397PMN9"/>
<evidence type="ECO:0000313" key="3">
    <source>
        <dbReference type="Proteomes" id="UP000266273"/>
    </source>
</evidence>
<accession>A0A397PMN9</accession>
<name>A0A397PMN9_9HYPH</name>
<protein>
    <submittedName>
        <fullName evidence="2">Uncharacterized protein</fullName>
    </submittedName>
</protein>
<feature type="region of interest" description="Disordered" evidence="1">
    <location>
        <begin position="23"/>
        <end position="90"/>
    </location>
</feature>
<proteinExistence type="predicted"/>
<evidence type="ECO:0000313" key="2">
    <source>
        <dbReference type="EMBL" id="RIA47384.1"/>
    </source>
</evidence>
<keyword evidence="3" id="KW-1185">Reference proteome</keyword>
<dbReference type="Proteomes" id="UP000266273">
    <property type="component" value="Unassembled WGS sequence"/>
</dbReference>
<sequence>MLLSGCAGTDVQIDAPILEAAGVNLTSKPPPEPDLEEKPPLVVPPTTEKLPEPGERQVATAEEQWPEDPDLIAKRKAEQAEKERERYCREGDWSDDAGIEEFRKNMGQEQRCRSQLGKALSEALGGGSASDGQTE</sequence>
<gene>
    <name evidence="2" type="ORF">BXY53_2462</name>
</gene>
<feature type="region of interest" description="Disordered" evidence="1">
    <location>
        <begin position="106"/>
        <end position="135"/>
    </location>
</feature>
<evidence type="ECO:0000256" key="1">
    <source>
        <dbReference type="SAM" id="MobiDB-lite"/>
    </source>
</evidence>
<reference evidence="2 3" key="1">
    <citation type="submission" date="2018-08" db="EMBL/GenBank/DDBJ databases">
        <title>Genomic Encyclopedia of Archaeal and Bacterial Type Strains, Phase II (KMG-II): from individual species to whole genera.</title>
        <authorList>
            <person name="Goeker M."/>
        </authorList>
    </citation>
    <scope>NUCLEOTIDE SEQUENCE [LARGE SCALE GENOMIC DNA]</scope>
    <source>
        <strain evidence="2 3">DSM 5002</strain>
    </source>
</reference>
<comment type="caution">
    <text evidence="2">The sequence shown here is derived from an EMBL/GenBank/DDBJ whole genome shotgun (WGS) entry which is preliminary data.</text>
</comment>
<organism evidence="2 3">
    <name type="scientific">Dichotomicrobium thermohalophilum</name>
    <dbReference type="NCBI Taxonomy" id="933063"/>
    <lineage>
        <taxon>Bacteria</taxon>
        <taxon>Pseudomonadati</taxon>
        <taxon>Pseudomonadota</taxon>
        <taxon>Alphaproteobacteria</taxon>
        <taxon>Hyphomicrobiales</taxon>
        <taxon>Hyphomicrobiaceae</taxon>
        <taxon>Dichotomicrobium</taxon>
    </lineage>
</organism>
<feature type="compositionally biased region" description="Basic and acidic residues" evidence="1">
    <location>
        <begin position="71"/>
        <end position="90"/>
    </location>
</feature>